<keyword evidence="2" id="KW-1185">Reference proteome</keyword>
<dbReference type="InterPro" id="IPR008928">
    <property type="entry name" value="6-hairpin_glycosidase_sf"/>
</dbReference>
<gene>
    <name evidence="1" type="ORF">EV379_3004</name>
</gene>
<dbReference type="SUPFAM" id="SSF48208">
    <property type="entry name" value="Six-hairpin glycosidases"/>
    <property type="match status" value="1"/>
</dbReference>
<dbReference type="InterPro" id="IPR012341">
    <property type="entry name" value="6hp_glycosidase-like_sf"/>
</dbReference>
<evidence type="ECO:0000313" key="2">
    <source>
        <dbReference type="Proteomes" id="UP000291483"/>
    </source>
</evidence>
<organism evidence="1 2">
    <name type="scientific">Microterricola gilva</name>
    <dbReference type="NCBI Taxonomy" id="393267"/>
    <lineage>
        <taxon>Bacteria</taxon>
        <taxon>Bacillati</taxon>
        <taxon>Actinomycetota</taxon>
        <taxon>Actinomycetes</taxon>
        <taxon>Micrococcales</taxon>
        <taxon>Microbacteriaceae</taxon>
        <taxon>Microterricola</taxon>
    </lineage>
</organism>
<evidence type="ECO:0000313" key="1">
    <source>
        <dbReference type="EMBL" id="RZU66641.1"/>
    </source>
</evidence>
<dbReference type="Proteomes" id="UP000291483">
    <property type="component" value="Unassembled WGS sequence"/>
</dbReference>
<sequence length="473" mass="51434">MSGIRIESDNQEIEQIFTWAKRTAAVSLIADGESGPLDVSEANPGPFRHAPYRASYRAGYAHRSGYYLRDFAHQAVGAQLLGWQRHNAAMLSALLATATPEHGGWPVWALNFDGETPLAIDYRGPHEFVRELPAIFELVELVHTLYRWTGDAELLGHRAFWRNTLGAFVEAHDTHRPNGVAEGSGLGIFDGAASYNEHPTARFREAGDAFGAQYAATLHAAALERAGGATEEAERYERTARGLAAYFLHTWSRGEAGAIVNGWTVDGDPVTTWGRETTWFMPLKGLFADDQRAEALLREIDHLCADPVGAPAIIEALTYVPDLYLRHGDADTAWRWMRHIYAIRDDAHEVPQQGLNGSYPEVPFTLVAQIIGLLGLQPNAAGHTVTTRVALPTGMSRLAAFDVPFGDGTIDVGTIDTGTTTGGLWLRNGTSEPIRWQLAAAEPGFQDPHLDRATAPAASVTVAPGERMTLPAG</sequence>
<dbReference type="EMBL" id="SHLC01000001">
    <property type="protein sequence ID" value="RZU66641.1"/>
    <property type="molecule type" value="Genomic_DNA"/>
</dbReference>
<dbReference type="RefSeq" id="WP_130506808.1">
    <property type="nucleotide sequence ID" value="NZ_SHLC01000001.1"/>
</dbReference>
<dbReference type="Gene3D" id="1.50.10.10">
    <property type="match status" value="1"/>
</dbReference>
<dbReference type="AlphaFoldDB" id="A0A4Q8AQZ0"/>
<dbReference type="OrthoDB" id="9025980at2"/>
<comment type="caution">
    <text evidence="1">The sequence shown here is derived from an EMBL/GenBank/DDBJ whole genome shotgun (WGS) entry which is preliminary data.</text>
</comment>
<dbReference type="GO" id="GO:0005975">
    <property type="term" value="P:carbohydrate metabolic process"/>
    <property type="evidence" value="ECO:0007669"/>
    <property type="project" value="InterPro"/>
</dbReference>
<proteinExistence type="predicted"/>
<reference evidence="1 2" key="1">
    <citation type="submission" date="2019-02" db="EMBL/GenBank/DDBJ databases">
        <title>Sequencing the genomes of 1000 actinobacteria strains.</title>
        <authorList>
            <person name="Klenk H.-P."/>
        </authorList>
    </citation>
    <scope>NUCLEOTIDE SEQUENCE [LARGE SCALE GENOMIC DNA]</scope>
    <source>
        <strain evidence="1 2">DSM 18319</strain>
    </source>
</reference>
<protein>
    <submittedName>
        <fullName evidence="1">Uncharacterized protein</fullName>
    </submittedName>
</protein>
<name>A0A4Q8AQZ0_9MICO</name>
<accession>A0A4Q8AQZ0</accession>